<gene>
    <name evidence="3" type="ORF">HLB44_32135</name>
</gene>
<dbReference type="EC" id="4.3.2.7" evidence="1"/>
<name>A0ABX2ESR8_9BURK</name>
<sequence length="221" mass="24619">MSTLVLTRERLRETPLDTLFAGLPPGYRIRSEAELRSSLEGVLEAHDRGTDVHVFGYGSLMWNPAFEFSDAARARVLGWHRRFCLRLVIARGTPSVPGAMLALDRGGSCDGMLFRIPAAKAFAELQLLWKREMATGAYEARWMAVRAGERPVRALTFVVNRAHERYIGGLPIEQVAHMICTGQGALGTNRAYFEDMLRSLAAMGVRDAGMERLRRAILARS</sequence>
<dbReference type="InterPro" id="IPR013024">
    <property type="entry name" value="GGCT-like"/>
</dbReference>
<dbReference type="InterPro" id="IPR006840">
    <property type="entry name" value="ChaC"/>
</dbReference>
<dbReference type="RefSeq" id="WP_173133296.1">
    <property type="nucleotide sequence ID" value="NZ_JABRWJ010000013.1"/>
</dbReference>
<evidence type="ECO:0000313" key="4">
    <source>
        <dbReference type="Proteomes" id="UP000737171"/>
    </source>
</evidence>
<keyword evidence="4" id="KW-1185">Reference proteome</keyword>
<keyword evidence="2" id="KW-0456">Lyase</keyword>
<protein>
    <recommendedName>
        <fullName evidence="1">glutathione-specific gamma-glutamylcyclotransferase</fullName>
        <ecNumber evidence="1">4.3.2.7</ecNumber>
    </recommendedName>
</protein>
<dbReference type="InterPro" id="IPR036568">
    <property type="entry name" value="GGCT-like_sf"/>
</dbReference>
<accession>A0ABX2ESR8</accession>
<dbReference type="PANTHER" id="PTHR12192">
    <property type="entry name" value="CATION TRANSPORT PROTEIN CHAC-RELATED"/>
    <property type="match status" value="1"/>
</dbReference>
<dbReference type="CDD" id="cd06661">
    <property type="entry name" value="GGCT_like"/>
    <property type="match status" value="1"/>
</dbReference>
<proteinExistence type="predicted"/>
<evidence type="ECO:0000313" key="3">
    <source>
        <dbReference type="EMBL" id="NRF71648.1"/>
    </source>
</evidence>
<reference evidence="3 4" key="1">
    <citation type="submission" date="2020-05" db="EMBL/GenBank/DDBJ databases">
        <title>Aquincola sp. isolate from soil.</title>
        <authorList>
            <person name="Han J."/>
            <person name="Kim D.-U."/>
        </authorList>
    </citation>
    <scope>NUCLEOTIDE SEQUENCE [LARGE SCALE GENOMIC DNA]</scope>
    <source>
        <strain evidence="3 4">S2</strain>
    </source>
</reference>
<comment type="caution">
    <text evidence="3">The sequence shown here is derived from an EMBL/GenBank/DDBJ whole genome shotgun (WGS) entry which is preliminary data.</text>
</comment>
<dbReference type="PANTHER" id="PTHR12192:SF2">
    <property type="entry name" value="GLUTATHIONE-SPECIFIC GAMMA-GLUTAMYLCYCLOTRANSFERASE 2"/>
    <property type="match status" value="1"/>
</dbReference>
<organism evidence="3 4">
    <name type="scientific">Pseudaquabacterium terrae</name>
    <dbReference type="NCBI Taxonomy" id="2732868"/>
    <lineage>
        <taxon>Bacteria</taxon>
        <taxon>Pseudomonadati</taxon>
        <taxon>Pseudomonadota</taxon>
        <taxon>Betaproteobacteria</taxon>
        <taxon>Burkholderiales</taxon>
        <taxon>Sphaerotilaceae</taxon>
        <taxon>Pseudaquabacterium</taxon>
    </lineage>
</organism>
<dbReference type="Pfam" id="PF04752">
    <property type="entry name" value="ChaC"/>
    <property type="match status" value="1"/>
</dbReference>
<dbReference type="EMBL" id="JABRWJ010000013">
    <property type="protein sequence ID" value="NRF71648.1"/>
    <property type="molecule type" value="Genomic_DNA"/>
</dbReference>
<dbReference type="SUPFAM" id="SSF110857">
    <property type="entry name" value="Gamma-glutamyl cyclotransferase-like"/>
    <property type="match status" value="1"/>
</dbReference>
<dbReference type="Gene3D" id="3.10.490.10">
    <property type="entry name" value="Gamma-glutamyl cyclotransferase-like"/>
    <property type="match status" value="1"/>
</dbReference>
<evidence type="ECO:0000256" key="1">
    <source>
        <dbReference type="ARBA" id="ARBA00012344"/>
    </source>
</evidence>
<dbReference type="Proteomes" id="UP000737171">
    <property type="component" value="Unassembled WGS sequence"/>
</dbReference>
<evidence type="ECO:0000256" key="2">
    <source>
        <dbReference type="ARBA" id="ARBA00023239"/>
    </source>
</evidence>